<sequence>MEDVKQNAEQLFSNSENEQEAFEVFIKAMTQIIEKYGKIVLHELDYAA</sequence>
<protein>
    <submittedName>
        <fullName evidence="1">Uncharacterized protein</fullName>
    </submittedName>
</protein>
<evidence type="ECO:0000313" key="2">
    <source>
        <dbReference type="Proteomes" id="UP000095544"/>
    </source>
</evidence>
<accession>A0A174B706</accession>
<reference evidence="1 2" key="1">
    <citation type="submission" date="2015-09" db="EMBL/GenBank/DDBJ databases">
        <authorList>
            <consortium name="Pathogen Informatics"/>
        </authorList>
    </citation>
    <scope>NUCLEOTIDE SEQUENCE [LARGE SCALE GENOMIC DNA]</scope>
    <source>
        <strain evidence="1 2">2789STDY5834876</strain>
    </source>
</reference>
<gene>
    <name evidence="1" type="ORF">ERS852491_00917</name>
</gene>
<dbReference type="AlphaFoldDB" id="A0A174B706"/>
<dbReference type="Proteomes" id="UP000095544">
    <property type="component" value="Unassembled WGS sequence"/>
</dbReference>
<dbReference type="RefSeq" id="WP_003433249.1">
    <property type="nucleotide sequence ID" value="NZ_CYZU01000006.1"/>
</dbReference>
<dbReference type="EMBL" id="CYZU01000006">
    <property type="protein sequence ID" value="CUN95989.1"/>
    <property type="molecule type" value="Genomic_DNA"/>
</dbReference>
<organism evidence="1 2">
    <name type="scientific">Faecalicatena contorta</name>
    <dbReference type="NCBI Taxonomy" id="39482"/>
    <lineage>
        <taxon>Bacteria</taxon>
        <taxon>Bacillati</taxon>
        <taxon>Bacillota</taxon>
        <taxon>Clostridia</taxon>
        <taxon>Lachnospirales</taxon>
        <taxon>Lachnospiraceae</taxon>
        <taxon>Faecalicatena</taxon>
    </lineage>
</organism>
<dbReference type="GeneID" id="83006736"/>
<dbReference type="STRING" id="39482.ERS852491_00917"/>
<name>A0A174B706_9FIRM</name>
<evidence type="ECO:0000313" key="1">
    <source>
        <dbReference type="EMBL" id="CUN95989.1"/>
    </source>
</evidence>
<proteinExistence type="predicted"/>